<feature type="region of interest" description="Disordered" evidence="1">
    <location>
        <begin position="198"/>
        <end position="221"/>
    </location>
</feature>
<dbReference type="SUPFAM" id="SSF52777">
    <property type="entry name" value="CoA-dependent acyltransferases"/>
    <property type="match status" value="1"/>
</dbReference>
<dbReference type="EMBL" id="VCQU01000007">
    <property type="protein sequence ID" value="NMN97270.1"/>
    <property type="molecule type" value="Genomic_DNA"/>
</dbReference>
<organism evidence="2 3">
    <name type="scientific">Antrihabitans stalactiti</name>
    <dbReference type="NCBI Taxonomy" id="2584121"/>
    <lineage>
        <taxon>Bacteria</taxon>
        <taxon>Bacillati</taxon>
        <taxon>Actinomycetota</taxon>
        <taxon>Actinomycetes</taxon>
        <taxon>Mycobacteriales</taxon>
        <taxon>Nocardiaceae</taxon>
        <taxon>Antrihabitans</taxon>
    </lineage>
</organism>
<reference evidence="2 3" key="1">
    <citation type="submission" date="2019-05" db="EMBL/GenBank/DDBJ databases">
        <authorList>
            <person name="Lee S.D."/>
        </authorList>
    </citation>
    <scope>NUCLEOTIDE SEQUENCE [LARGE SCALE GENOMIC DNA]</scope>
    <source>
        <strain evidence="2 3">YC2-7</strain>
    </source>
</reference>
<comment type="caution">
    <text evidence="2">The sequence shown here is derived from an EMBL/GenBank/DDBJ whole genome shotgun (WGS) entry which is preliminary data.</text>
</comment>
<dbReference type="AlphaFoldDB" id="A0A848KLY3"/>
<name>A0A848KLY3_9NOCA</name>
<proteinExistence type="predicted"/>
<evidence type="ECO:0000256" key="1">
    <source>
        <dbReference type="SAM" id="MobiDB-lite"/>
    </source>
</evidence>
<accession>A0A848KLY3</accession>
<dbReference type="Proteomes" id="UP000535543">
    <property type="component" value="Unassembled WGS sequence"/>
</dbReference>
<dbReference type="Gene3D" id="3.30.559.30">
    <property type="entry name" value="Nonribosomal peptide synthetase, condensation domain"/>
    <property type="match status" value="1"/>
</dbReference>
<dbReference type="RefSeq" id="WP_169590019.1">
    <property type="nucleotide sequence ID" value="NZ_VCQU01000007.1"/>
</dbReference>
<keyword evidence="3" id="KW-1185">Reference proteome</keyword>
<sequence length="450" mass="47587">MLGFLDPLEALQSRLLDAIGDAVIVTVWHYDRPVDHARLREFHVALQRGPLGRSIEASPIRGASGRWVMADTFAELFVEPHPIAREQFEGWLDSRIAEPLSTAGGPGWRLSTTAFADGGSAVCLVATHKIADVKAISQAVAQAVRTDESGADQVSSNGTGRRSSLAEYLAAITMRSAVGCTLAIRRVASIVARQSNTQQIASAETGGNTSSEPSGPPPRPARVAVAIPAEQWQQSAEKLNGSTTSLCAAVTASIASALGRVNGDGVATLLMPVSTRTGPDDIRGNAIASTPLNVPVSFDGSKAPDLAQIRQLIKQSLAAQPSRKRDRRDARALISLPQAQFSEVVEMAGEHLATDQSVCSVVGKLDHKLPFIDGGEASSVWAGLVNPQLEDGRALQSQSSMLSVLIVEACGQIALRFVGFHDDRVADTAQLRSLVLDVFESYGMSAVSLT</sequence>
<gene>
    <name evidence="2" type="ORF">FGL95_19720</name>
</gene>
<reference evidence="2 3" key="2">
    <citation type="submission" date="2020-06" db="EMBL/GenBank/DDBJ databases">
        <title>Antribacter stalactiti gen. nov., sp. nov., a new member of the family Nacardiaceae isolated from a cave.</title>
        <authorList>
            <person name="Kim I.S."/>
        </authorList>
    </citation>
    <scope>NUCLEOTIDE SEQUENCE [LARGE SCALE GENOMIC DNA]</scope>
    <source>
        <strain evidence="2 3">YC2-7</strain>
    </source>
</reference>
<evidence type="ECO:0000313" key="2">
    <source>
        <dbReference type="EMBL" id="NMN97270.1"/>
    </source>
</evidence>
<protein>
    <submittedName>
        <fullName evidence="2">Uncharacterized protein</fullName>
    </submittedName>
</protein>
<feature type="compositionally biased region" description="Polar residues" evidence="1">
    <location>
        <begin position="198"/>
        <end position="213"/>
    </location>
</feature>
<evidence type="ECO:0000313" key="3">
    <source>
        <dbReference type="Proteomes" id="UP000535543"/>
    </source>
</evidence>